<keyword evidence="1" id="KW-0677">Repeat</keyword>
<keyword evidence="3" id="KW-1185">Reference proteome</keyword>
<dbReference type="InterPro" id="IPR008615">
    <property type="entry name" value="FNIP"/>
</dbReference>
<accession>A0A8J4UU68</accession>
<dbReference type="PANTHER" id="PTHR32134">
    <property type="entry name" value="FNIP REPEAT-CONTAINING PROTEIN"/>
    <property type="match status" value="1"/>
</dbReference>
<proteinExistence type="predicted"/>
<dbReference type="AlphaFoldDB" id="A0A8J4UU68"/>
<evidence type="ECO:0000256" key="1">
    <source>
        <dbReference type="ARBA" id="ARBA00022737"/>
    </source>
</evidence>
<protein>
    <submittedName>
        <fullName evidence="2">Uncharacterized protein</fullName>
    </submittedName>
</protein>
<dbReference type="InterPro" id="IPR051251">
    <property type="entry name" value="STK_FNIP-Repeat"/>
</dbReference>
<sequence length="352" mass="39143">MPPSVTAFKSNFPTFPVYPFSTSNLVSIRMAHENKFLRISFNIHPGTFPETLKFLDLDSYIGEIHPNSLPASLTDLRLSYATNFSVTVLSLPNTITKLYIKQSPKSKNSKLNVLLPSSLTDLQLMDSPQLVECNPLPAGLKKLQLSNSDLSPTNIVPLGVTDLSYSFNDYKALYPHHLPTSLIHLHLHSHLQTISLPHLRTLDHLKELQMGSSLDLTYLPPNLTKLSVEIPLSDTTNIQLPNTITDLTLWMTELTLFGDIHPDFISVSDSKLPLLQTLTIVGNESNSLTIDNLDFLPNSVTSIINLPMITSNTFTLPPLLNTLEISSSNYKHNFTDKGISLPSHVKFLNVHA</sequence>
<name>A0A8J4UU68_9MYCE</name>
<evidence type="ECO:0000313" key="3">
    <source>
        <dbReference type="Proteomes" id="UP000695562"/>
    </source>
</evidence>
<dbReference type="Proteomes" id="UP000695562">
    <property type="component" value="Unassembled WGS sequence"/>
</dbReference>
<dbReference type="PANTHER" id="PTHR32134:SF180">
    <property type="entry name" value="FNIP REPEAT-CONTAINING PROTEIN"/>
    <property type="match status" value="1"/>
</dbReference>
<evidence type="ECO:0000313" key="2">
    <source>
        <dbReference type="EMBL" id="KAF2068518.1"/>
    </source>
</evidence>
<gene>
    <name evidence="2" type="ORF">CYY_010157</name>
</gene>
<comment type="caution">
    <text evidence="2">The sequence shown here is derived from an EMBL/GenBank/DDBJ whole genome shotgun (WGS) entry which is preliminary data.</text>
</comment>
<dbReference type="EMBL" id="AJWJ01000950">
    <property type="protein sequence ID" value="KAF2068518.1"/>
    <property type="molecule type" value="Genomic_DNA"/>
</dbReference>
<organism evidence="2 3">
    <name type="scientific">Polysphondylium violaceum</name>
    <dbReference type="NCBI Taxonomy" id="133409"/>
    <lineage>
        <taxon>Eukaryota</taxon>
        <taxon>Amoebozoa</taxon>
        <taxon>Evosea</taxon>
        <taxon>Eumycetozoa</taxon>
        <taxon>Dictyostelia</taxon>
        <taxon>Dictyosteliales</taxon>
        <taxon>Dictyosteliaceae</taxon>
        <taxon>Polysphondylium</taxon>
    </lineage>
</organism>
<dbReference type="Pfam" id="PF05725">
    <property type="entry name" value="FNIP"/>
    <property type="match status" value="1"/>
</dbReference>
<reference evidence="2" key="1">
    <citation type="submission" date="2020-01" db="EMBL/GenBank/DDBJ databases">
        <title>Development of genomics and gene disruption for Polysphondylium violaceum indicates a role for the polyketide synthase stlB in stalk morphogenesis.</title>
        <authorList>
            <person name="Narita B."/>
            <person name="Kawabe Y."/>
            <person name="Kin K."/>
            <person name="Saito T."/>
            <person name="Gibbs R."/>
            <person name="Kuspa A."/>
            <person name="Muzny D."/>
            <person name="Queller D."/>
            <person name="Richards S."/>
            <person name="Strassman J."/>
            <person name="Sucgang R."/>
            <person name="Worley K."/>
            <person name="Schaap P."/>
        </authorList>
    </citation>
    <scope>NUCLEOTIDE SEQUENCE</scope>
    <source>
        <strain evidence="2">QSvi11</strain>
    </source>
</reference>